<comment type="caution">
    <text evidence="1">The sequence shown here is derived from an EMBL/GenBank/DDBJ whole genome shotgun (WGS) entry which is preliminary data.</text>
</comment>
<accession>A0A6S7J3Z1</accession>
<evidence type="ECO:0000313" key="1">
    <source>
        <dbReference type="EMBL" id="CAB4025047.1"/>
    </source>
</evidence>
<proteinExistence type="predicted"/>
<reference evidence="1" key="1">
    <citation type="submission" date="2020-04" db="EMBL/GenBank/DDBJ databases">
        <authorList>
            <person name="Alioto T."/>
            <person name="Alioto T."/>
            <person name="Gomez Garrido J."/>
        </authorList>
    </citation>
    <scope>NUCLEOTIDE SEQUENCE</scope>
    <source>
        <strain evidence="1">A484AB</strain>
    </source>
</reference>
<sequence>MEVEVDAPLTAETQSDEEQAITEPYQNEPIADAEWVANYYEERQEQEDRLEMLRCRFEGHATVESW</sequence>
<gene>
    <name evidence="1" type="ORF">PACLA_8A038099</name>
</gene>
<name>A0A6S7J3Z1_PARCT</name>
<organism evidence="1 2">
    <name type="scientific">Paramuricea clavata</name>
    <name type="common">Red gorgonian</name>
    <name type="synonym">Violescent sea-whip</name>
    <dbReference type="NCBI Taxonomy" id="317549"/>
    <lineage>
        <taxon>Eukaryota</taxon>
        <taxon>Metazoa</taxon>
        <taxon>Cnidaria</taxon>
        <taxon>Anthozoa</taxon>
        <taxon>Octocorallia</taxon>
        <taxon>Malacalcyonacea</taxon>
        <taxon>Plexauridae</taxon>
        <taxon>Paramuricea</taxon>
    </lineage>
</organism>
<dbReference type="EMBL" id="CACRXK020013376">
    <property type="protein sequence ID" value="CAB4025047.1"/>
    <property type="molecule type" value="Genomic_DNA"/>
</dbReference>
<dbReference type="Proteomes" id="UP001152795">
    <property type="component" value="Unassembled WGS sequence"/>
</dbReference>
<dbReference type="AlphaFoldDB" id="A0A6S7J3Z1"/>
<protein>
    <submittedName>
        <fullName evidence="1">Uncharacterized protein</fullName>
    </submittedName>
</protein>
<keyword evidence="2" id="KW-1185">Reference proteome</keyword>
<evidence type="ECO:0000313" key="2">
    <source>
        <dbReference type="Proteomes" id="UP001152795"/>
    </source>
</evidence>